<keyword evidence="2" id="KW-0238">DNA-binding</keyword>
<dbReference type="GO" id="GO:0003700">
    <property type="term" value="F:DNA-binding transcription factor activity"/>
    <property type="evidence" value="ECO:0007669"/>
    <property type="project" value="InterPro"/>
</dbReference>
<organism evidence="5 6">
    <name type="scientific">Phytoactinopolyspora halophila</name>
    <dbReference type="NCBI Taxonomy" id="1981511"/>
    <lineage>
        <taxon>Bacteria</taxon>
        <taxon>Bacillati</taxon>
        <taxon>Actinomycetota</taxon>
        <taxon>Actinomycetes</taxon>
        <taxon>Jiangellales</taxon>
        <taxon>Jiangellaceae</taxon>
        <taxon>Phytoactinopolyspora</taxon>
    </lineage>
</organism>
<dbReference type="SMART" id="SM00895">
    <property type="entry name" value="FCD"/>
    <property type="match status" value="1"/>
</dbReference>
<dbReference type="Gene3D" id="1.10.10.10">
    <property type="entry name" value="Winged helix-like DNA-binding domain superfamily/Winged helix DNA-binding domain"/>
    <property type="match status" value="1"/>
</dbReference>
<dbReference type="InterPro" id="IPR036388">
    <property type="entry name" value="WH-like_DNA-bd_sf"/>
</dbReference>
<evidence type="ECO:0000256" key="2">
    <source>
        <dbReference type="ARBA" id="ARBA00023125"/>
    </source>
</evidence>
<dbReference type="InterPro" id="IPR008920">
    <property type="entry name" value="TF_FadR/GntR_C"/>
</dbReference>
<proteinExistence type="predicted"/>
<evidence type="ECO:0000313" key="5">
    <source>
        <dbReference type="EMBL" id="RAW13784.1"/>
    </source>
</evidence>
<dbReference type="PANTHER" id="PTHR43537">
    <property type="entry name" value="TRANSCRIPTIONAL REGULATOR, GNTR FAMILY"/>
    <property type="match status" value="1"/>
</dbReference>
<dbReference type="InterPro" id="IPR036390">
    <property type="entry name" value="WH_DNA-bd_sf"/>
</dbReference>
<dbReference type="SUPFAM" id="SSF46785">
    <property type="entry name" value="Winged helix' DNA-binding domain"/>
    <property type="match status" value="1"/>
</dbReference>
<dbReference type="InterPro" id="IPR000524">
    <property type="entry name" value="Tscrpt_reg_HTH_GntR"/>
</dbReference>
<dbReference type="AlphaFoldDB" id="A0A329QN52"/>
<dbReference type="Gene3D" id="1.20.120.530">
    <property type="entry name" value="GntR ligand-binding domain-like"/>
    <property type="match status" value="1"/>
</dbReference>
<reference evidence="5 6" key="1">
    <citation type="submission" date="2018-06" db="EMBL/GenBank/DDBJ databases">
        <title>Phytoactinopolyspora halophila sp. nov., a novel halophilic actinomycete isolated from a saline soil in China.</title>
        <authorList>
            <person name="Tang S.-K."/>
        </authorList>
    </citation>
    <scope>NUCLEOTIDE SEQUENCE [LARGE SCALE GENOMIC DNA]</scope>
    <source>
        <strain evidence="5 6">YIM 96934</strain>
    </source>
</reference>
<dbReference type="Pfam" id="PF07729">
    <property type="entry name" value="FCD"/>
    <property type="match status" value="1"/>
</dbReference>
<evidence type="ECO:0000313" key="6">
    <source>
        <dbReference type="Proteomes" id="UP000250462"/>
    </source>
</evidence>
<dbReference type="Pfam" id="PF00392">
    <property type="entry name" value="GntR"/>
    <property type="match status" value="1"/>
</dbReference>
<gene>
    <name evidence="5" type="ORF">DPM12_12330</name>
</gene>
<comment type="caution">
    <text evidence="5">The sequence shown here is derived from an EMBL/GenBank/DDBJ whole genome shotgun (WGS) entry which is preliminary data.</text>
</comment>
<keyword evidence="3" id="KW-0804">Transcription</keyword>
<keyword evidence="1" id="KW-0805">Transcription regulation</keyword>
<dbReference type="SMART" id="SM00345">
    <property type="entry name" value="HTH_GNTR"/>
    <property type="match status" value="1"/>
</dbReference>
<evidence type="ECO:0000256" key="1">
    <source>
        <dbReference type="ARBA" id="ARBA00023015"/>
    </source>
</evidence>
<dbReference type="PROSITE" id="PS50949">
    <property type="entry name" value="HTH_GNTR"/>
    <property type="match status" value="1"/>
</dbReference>
<dbReference type="InterPro" id="IPR011711">
    <property type="entry name" value="GntR_C"/>
</dbReference>
<evidence type="ECO:0000256" key="3">
    <source>
        <dbReference type="ARBA" id="ARBA00023163"/>
    </source>
</evidence>
<evidence type="ECO:0000259" key="4">
    <source>
        <dbReference type="PROSITE" id="PS50949"/>
    </source>
</evidence>
<dbReference type="GO" id="GO:0003677">
    <property type="term" value="F:DNA binding"/>
    <property type="evidence" value="ECO:0007669"/>
    <property type="project" value="UniProtKB-KW"/>
</dbReference>
<dbReference type="PANTHER" id="PTHR43537:SF5">
    <property type="entry name" value="UXU OPERON TRANSCRIPTIONAL REGULATOR"/>
    <property type="match status" value="1"/>
</dbReference>
<dbReference type="EMBL" id="QMIG01000011">
    <property type="protein sequence ID" value="RAW13784.1"/>
    <property type="molecule type" value="Genomic_DNA"/>
</dbReference>
<dbReference type="Proteomes" id="UP000250462">
    <property type="component" value="Unassembled WGS sequence"/>
</dbReference>
<sequence length="275" mass="30577">MRSPSCTLHDGLVSDRVVGSEDVVETVELARRQSRGDDVENKSAAAESLSLGSFVGNPRRTAHEFVRETLREGILRGDLEGGTRLVQADIAHELGVSTTPVREALRDLATEGLVRLDAHRGAIVNKLTFDDLREIVELCRLVEPEAMRQVVEIADDDLVQRARSLAEQMQQETDSARWAELNRAFHAQLVEAIPSQRLRNLLRGLRDSAAPYVALALRHRGDDQFELANEQHGQILEALASGEADRCADLTRTHVDLTLRAIDESRHRFTADSSH</sequence>
<keyword evidence="6" id="KW-1185">Reference proteome</keyword>
<name>A0A329QN52_9ACTN</name>
<dbReference type="CDD" id="cd07377">
    <property type="entry name" value="WHTH_GntR"/>
    <property type="match status" value="1"/>
</dbReference>
<feature type="domain" description="HTH gntR-type" evidence="4">
    <location>
        <begin position="60"/>
        <end position="127"/>
    </location>
</feature>
<protein>
    <submittedName>
        <fullName evidence="5">GntR family transcriptional regulator</fullName>
    </submittedName>
</protein>
<accession>A0A329QN52</accession>
<dbReference type="SUPFAM" id="SSF48008">
    <property type="entry name" value="GntR ligand-binding domain-like"/>
    <property type="match status" value="1"/>
</dbReference>